<dbReference type="Proteomes" id="UP000826212">
    <property type="component" value="Chromosome"/>
</dbReference>
<keyword evidence="2" id="KW-1185">Reference proteome</keyword>
<accession>A0AC61NPQ7</accession>
<sequence>MKKVYLLATLILCMSMVGFGKDRYIPFSKKARKSTRKEQKIVPKRDLTDQNGREVTFYQFPGALATDKIVEGETYSYLHIDGFGQTGKVGAPALPMRNDMYVMDKNQMPTVELVDSEFIEIDGFLIHPALELATDTQGDAEPEFVRDENVYGKDAFYPNHQVKLVENQIMRDTRIAKVQVCPVQYNPVTNKLRVYSKIVYRVNGADHKVVTDMNPNAVQFLRNSAVNGEDIVKSNGLIRKSAGVEAKDYLIITHSMFKEAAQKLANWKASMGYKVEVISRNNWTTTTARAEIAHRYRTMNPKPKYFVLIGDIEQIPSFPFKKSDGDPYYGDLPYACMDGANDYTPDMARGRISVSTIEEANVVIDKIINYEKNPVEDAKFYERGVNCAQFQCDAKDGFATRRFCHTSEDIRNYVMKQGYKVDRIYYTDSDITPTNFNNGTYSNGEPIPAELLRKNGFNWNGGKKEIMEAINDGRFYLFHRDHGYSGGIGWAHPKFMSNDINTTNLHNGAKLPVVFSINCHTGEFSYPACFAEKFLRLENGGAVAVIGASHSSYSGPNDGLSIGMIEAMWPEPGIIPSFGSGSHAVKPNPKGFKKATTTLGDVLNLGLLRMTETYNPSGSLLIDTYRMFHLFGDPAMRMWTASPTKITGELPKQLTVGQTSIDLENISEEGAIVTLVHKGEIIAETKIQYGKCHLEFDALKDKEAIDLTVSAINCRPLYRHYIMNADQVAPKGQIFVNTNSLAVGAMFTPFVATEGVVESFEWNFGTDKIEYLEDTDKTSEKPVLNFTEKGVYNIFVTLKRKNLETKVVFEKTITVVEAMTAIPVGTITPDPNNYGMGIYSFAFGSFCNKSSSVNREPGYMDFTATWETIIAHQGEKYAVSVESGDTNPVQAIIYIDKNGDGTMAADEIVATKPNFTGTFTTEVAVDDSFTKGKLIRIRVMTEYSKNKISGPDSDIFYGQVEDYALIVKDRKQKITTLEAEGVGFKEAKLSAEMILNNDPEITEKGFYVGMDQGVFTYDKKYVVKDGEDNKFSVSITDLKEGTQYFFKSFMVIDGEIIWGNEHTFATFGAAPNKHVTDFRAQMTMSKQQPLWWEVAKSTTPVSGYLIKVGYTADEIKDPVDGVIEKSGALYVEDGAKTFSIIGGLTPDTEHFYKIYPYSNKGKDIQYYTEGTVPMTSAKTLKWGEYLPINFKYSFMPMISSMKFANVLNNERRTGGMNDFKTKTIEVCPGRSYDLTIKGSGFMQYSSIAKVWIDWDQDGYFSTTEGIRLFKGSGSYSASKIITIPADAPEGKTYIRVACASTGKDYNSFSNELVGSYEDYTLDINKSYDPLATWTGATSIDWKDKSNWKDEKLPVENAQIVVDKGTFYPVINDAVDVSSITIKPEAELTVAKNGELTVDGEIINHNKFTVDGGAITAYRMSTEQDATFTMNDGSVHVQHISQSSEEEALKGTYTLNKGLLTVHEGFLCKAEGFKASAGAEFTLAVGGNIAWNDYSWDGGFKGTLKVIDGYSSHYLTTFATKINTLTVAKLTIDAPGQKVYLIHSADKIQKTINVLEKCDMIAGKILTKKGEEVVNAMNLTNLTIGKLATLDFDVTSLALTGHIDGDGILSHPKASVQFQLMAKDAILDVESDLGGVEGVGPKKLIINKPMKAYDLRRLKNIEVNNTNITIPVLIGDMHSPAPTLSITGDCGINMMLKSSTKTADLNVSRGAVHFKSHLKITADNKEKGAVHYVFHKPDVDYSQGVIDVSIDENIANKNVVHTIKTEGIDNDKLLWSEKNSVWKIAEADCKKTLTTEVTSFALLTQREAPSVSVDNVSGIPAHIVGATEEMEFKLNDEKWIACASNQEVYLNGKNTLLVRYTATDKLLGSPATDNLDTSDAIVDEMTLSNCEIEENKEAHTLVGEFKALGNDDFVKSTSSVIASLIEGIANNDQFVIEGNKLYAKSTLNYETADRLVVKVAFDSDKMDDHEYIINVKDVDDAPVFKEVTGNNLDENHFNEIEIIVSDEDCVHGDVLTCSFKPEVADNDFFNIETIDNKFFISFKEAPNFEEKATFNPIVIFKDVQDVQIEVPVEITVNDVKELPKEITFDNYKIDDNIKVGTKLPFSIVDDDETNGKYTVTIENIDGINDKLFTISENNLVVDSPVGFYYEANPNVVVTLKVVEEGVTDSETFDIIFTIEDKNEAPRFLTDVTEQHVKENLKGQFVIQDIAAIDPERDDFTLALAKDSPSEFAMEGTYLVANKSLNFEKTASYDVDIVATDAKGLSNTKTFNVLVDDQNDIPMAIMQDIAQEVKGGSVITLDATESSDEDTKDVLTYAWKVVGVKADIKDADKVKAEVTLPVVTEDTKATVVLTVKDGKEEVTVYHHLIVKADGTGVDENISIKVDKVYPNPCTDHFIVTLGSDSNEAAHITLINNMGSIVWSKSMNAQQKRFEVNVASGIYYVKIQRASTTSVQKLIVK</sequence>
<name>A0AC61NPQ7_9BACT</name>
<organism evidence="1 2">
    <name type="scientific">Halosquirtibacter laminarini</name>
    <dbReference type="NCBI Taxonomy" id="3374600"/>
    <lineage>
        <taxon>Bacteria</taxon>
        <taxon>Pseudomonadati</taxon>
        <taxon>Bacteroidota</taxon>
        <taxon>Bacteroidia</taxon>
        <taxon>Marinilabiliales</taxon>
        <taxon>Prolixibacteraceae</taxon>
        <taxon>Halosquirtibacter</taxon>
    </lineage>
</organism>
<reference evidence="1" key="1">
    <citation type="submission" date="2021-08" db="EMBL/GenBank/DDBJ databases">
        <title>Novel anaerobic bacterium isolated from sea squirt in East Sea, Republic of Korea.</title>
        <authorList>
            <person name="Nguyen T.H."/>
            <person name="Li Z."/>
            <person name="Lee Y.-J."/>
            <person name="Ko J."/>
            <person name="Kim S.-G."/>
        </authorList>
    </citation>
    <scope>NUCLEOTIDE SEQUENCE</scope>
    <source>
        <strain evidence="1">KCTC 25031</strain>
    </source>
</reference>
<evidence type="ECO:0000313" key="2">
    <source>
        <dbReference type="Proteomes" id="UP000826212"/>
    </source>
</evidence>
<proteinExistence type="predicted"/>
<dbReference type="EMBL" id="CP081303">
    <property type="protein sequence ID" value="QZE15214.1"/>
    <property type="molecule type" value="Genomic_DNA"/>
</dbReference>
<evidence type="ECO:0000313" key="1">
    <source>
        <dbReference type="EMBL" id="QZE15214.1"/>
    </source>
</evidence>
<gene>
    <name evidence="1" type="ORF">K4L44_05100</name>
</gene>
<protein>
    <submittedName>
        <fullName evidence="1">T9SS type A sorting domain-containing protein</fullName>
    </submittedName>
</protein>